<evidence type="ECO:0000313" key="1">
    <source>
        <dbReference type="EMBL" id="ONI26964.1"/>
    </source>
</evidence>
<organism evidence="1 2">
    <name type="scientific">Prunus persica</name>
    <name type="common">Peach</name>
    <name type="synonym">Amygdalus persica</name>
    <dbReference type="NCBI Taxonomy" id="3760"/>
    <lineage>
        <taxon>Eukaryota</taxon>
        <taxon>Viridiplantae</taxon>
        <taxon>Streptophyta</taxon>
        <taxon>Embryophyta</taxon>
        <taxon>Tracheophyta</taxon>
        <taxon>Spermatophyta</taxon>
        <taxon>Magnoliopsida</taxon>
        <taxon>eudicotyledons</taxon>
        <taxon>Gunneridae</taxon>
        <taxon>Pentapetalae</taxon>
        <taxon>rosids</taxon>
        <taxon>fabids</taxon>
        <taxon>Rosales</taxon>
        <taxon>Rosaceae</taxon>
        <taxon>Amygdaloideae</taxon>
        <taxon>Amygdaleae</taxon>
        <taxon>Prunus</taxon>
    </lineage>
</organism>
<protein>
    <submittedName>
        <fullName evidence="1">Uncharacterized protein</fullName>
    </submittedName>
</protein>
<dbReference type="Gramene" id="ONI26964">
    <property type="protein sequence ID" value="ONI26964"/>
    <property type="gene ID" value="PRUPE_1G058800"/>
</dbReference>
<evidence type="ECO:0000313" key="2">
    <source>
        <dbReference type="Proteomes" id="UP000006882"/>
    </source>
</evidence>
<keyword evidence="2" id="KW-1185">Reference proteome</keyword>
<dbReference type="AlphaFoldDB" id="A0A251QT10"/>
<dbReference type="EMBL" id="CM007651">
    <property type="protein sequence ID" value="ONI26964.1"/>
    <property type="molecule type" value="Genomic_DNA"/>
</dbReference>
<accession>A0A251QT10</accession>
<sequence>MLAIKAVAFLSTHDLRRRPPPRSHYRDLRCCSPQCRGIHGPAPAFFPLLSNFGPRFLTYGRLLSLRTIINLAWYNIPFCHKKCAVIIWEKKHLIEELYFSHVI</sequence>
<name>A0A251QT10_PRUPE</name>
<proteinExistence type="predicted"/>
<gene>
    <name evidence="1" type="ORF">PRUPE_1G058800</name>
</gene>
<reference evidence="1 2" key="1">
    <citation type="journal article" date="2013" name="Nat. Genet.">
        <title>The high-quality draft genome of peach (Prunus persica) identifies unique patterns of genetic diversity, domestication and genome evolution.</title>
        <authorList>
            <consortium name="International Peach Genome Initiative"/>
            <person name="Verde I."/>
            <person name="Abbott A.G."/>
            <person name="Scalabrin S."/>
            <person name="Jung S."/>
            <person name="Shu S."/>
            <person name="Marroni F."/>
            <person name="Zhebentyayeva T."/>
            <person name="Dettori M.T."/>
            <person name="Grimwood J."/>
            <person name="Cattonaro F."/>
            <person name="Zuccolo A."/>
            <person name="Rossini L."/>
            <person name="Jenkins J."/>
            <person name="Vendramin E."/>
            <person name="Meisel L.A."/>
            <person name="Decroocq V."/>
            <person name="Sosinski B."/>
            <person name="Prochnik S."/>
            <person name="Mitros T."/>
            <person name="Policriti A."/>
            <person name="Cipriani G."/>
            <person name="Dondini L."/>
            <person name="Ficklin S."/>
            <person name="Goodstein D.M."/>
            <person name="Xuan P."/>
            <person name="Del Fabbro C."/>
            <person name="Aramini V."/>
            <person name="Copetti D."/>
            <person name="Gonzalez S."/>
            <person name="Horner D.S."/>
            <person name="Falchi R."/>
            <person name="Lucas S."/>
            <person name="Mica E."/>
            <person name="Maldonado J."/>
            <person name="Lazzari B."/>
            <person name="Bielenberg D."/>
            <person name="Pirona R."/>
            <person name="Miculan M."/>
            <person name="Barakat A."/>
            <person name="Testolin R."/>
            <person name="Stella A."/>
            <person name="Tartarini S."/>
            <person name="Tonutti P."/>
            <person name="Arus P."/>
            <person name="Orellana A."/>
            <person name="Wells C."/>
            <person name="Main D."/>
            <person name="Vizzotto G."/>
            <person name="Silva H."/>
            <person name="Salamini F."/>
            <person name="Schmutz J."/>
            <person name="Morgante M."/>
            <person name="Rokhsar D.S."/>
        </authorList>
    </citation>
    <scope>NUCLEOTIDE SEQUENCE [LARGE SCALE GENOMIC DNA]</scope>
    <source>
        <strain evidence="2">cv. Nemared</strain>
    </source>
</reference>
<dbReference type="Proteomes" id="UP000006882">
    <property type="component" value="Chromosome G1"/>
</dbReference>